<evidence type="ECO:0000256" key="1">
    <source>
        <dbReference type="ARBA" id="ARBA00004571"/>
    </source>
</evidence>
<dbReference type="Pfam" id="PF00593">
    <property type="entry name" value="TonB_dep_Rec_b-barrel"/>
    <property type="match status" value="1"/>
</dbReference>
<gene>
    <name evidence="14" type="ORF">FHS81_002628</name>
</gene>
<dbReference type="GO" id="GO:0015344">
    <property type="term" value="F:siderophore uptake transmembrane transporter activity"/>
    <property type="evidence" value="ECO:0007669"/>
    <property type="project" value="TreeGrafter"/>
</dbReference>
<evidence type="ECO:0000256" key="7">
    <source>
        <dbReference type="ARBA" id="ARBA00023136"/>
    </source>
</evidence>
<dbReference type="InterPro" id="IPR000531">
    <property type="entry name" value="Beta-barrel_TonB"/>
</dbReference>
<dbReference type="InterPro" id="IPR012910">
    <property type="entry name" value="Plug_dom"/>
</dbReference>
<evidence type="ECO:0000256" key="10">
    <source>
        <dbReference type="PROSITE-ProRule" id="PRU01360"/>
    </source>
</evidence>
<name>A0A7W5Z6D5_9HYPH</name>
<evidence type="ECO:0000256" key="8">
    <source>
        <dbReference type="ARBA" id="ARBA00023170"/>
    </source>
</evidence>
<feature type="domain" description="TonB-dependent receptor plug" evidence="13">
    <location>
        <begin position="61"/>
        <end position="168"/>
    </location>
</feature>
<dbReference type="GO" id="GO:0044718">
    <property type="term" value="P:siderophore transmembrane transport"/>
    <property type="evidence" value="ECO:0007669"/>
    <property type="project" value="TreeGrafter"/>
</dbReference>
<dbReference type="InterPro" id="IPR037066">
    <property type="entry name" value="Plug_dom_sf"/>
</dbReference>
<evidence type="ECO:0000256" key="11">
    <source>
        <dbReference type="RuleBase" id="RU003357"/>
    </source>
</evidence>
<evidence type="ECO:0000256" key="4">
    <source>
        <dbReference type="ARBA" id="ARBA00022692"/>
    </source>
</evidence>
<dbReference type="Gene3D" id="2.40.170.20">
    <property type="entry name" value="TonB-dependent receptor, beta-barrel domain"/>
    <property type="match status" value="1"/>
</dbReference>
<evidence type="ECO:0000256" key="9">
    <source>
        <dbReference type="ARBA" id="ARBA00023237"/>
    </source>
</evidence>
<dbReference type="AlphaFoldDB" id="A0A7W5Z6D5"/>
<evidence type="ECO:0000256" key="2">
    <source>
        <dbReference type="ARBA" id="ARBA00022448"/>
    </source>
</evidence>
<dbReference type="GO" id="GO:0009279">
    <property type="term" value="C:cell outer membrane"/>
    <property type="evidence" value="ECO:0007669"/>
    <property type="project" value="UniProtKB-SubCell"/>
</dbReference>
<evidence type="ECO:0000256" key="5">
    <source>
        <dbReference type="ARBA" id="ARBA00022729"/>
    </source>
</evidence>
<keyword evidence="3 10" id="KW-1134">Transmembrane beta strand</keyword>
<keyword evidence="2 10" id="KW-0813">Transport</keyword>
<keyword evidence="9 10" id="KW-0998">Cell outer membrane</keyword>
<dbReference type="InterPro" id="IPR039426">
    <property type="entry name" value="TonB-dep_rcpt-like"/>
</dbReference>
<keyword evidence="5" id="KW-0732">Signal</keyword>
<dbReference type="InterPro" id="IPR036942">
    <property type="entry name" value="Beta-barrel_TonB_sf"/>
</dbReference>
<dbReference type="PANTHER" id="PTHR30069:SF29">
    <property type="entry name" value="HEMOGLOBIN AND HEMOGLOBIN-HAPTOGLOBIN-BINDING PROTEIN 1-RELATED"/>
    <property type="match status" value="1"/>
</dbReference>
<comment type="subcellular location">
    <subcellularLocation>
        <location evidence="1 10">Cell outer membrane</location>
        <topology evidence="1 10">Multi-pass membrane protein</topology>
    </subcellularLocation>
</comment>
<evidence type="ECO:0000256" key="6">
    <source>
        <dbReference type="ARBA" id="ARBA00023077"/>
    </source>
</evidence>
<dbReference type="CDD" id="cd01347">
    <property type="entry name" value="ligand_gated_channel"/>
    <property type="match status" value="1"/>
</dbReference>
<accession>A0A7W5Z6D5</accession>
<keyword evidence="15" id="KW-1185">Reference proteome</keyword>
<organism evidence="14 15">
    <name type="scientific">Pseudochelatococcus contaminans</name>
    <dbReference type="NCBI Taxonomy" id="1538103"/>
    <lineage>
        <taxon>Bacteria</taxon>
        <taxon>Pseudomonadati</taxon>
        <taxon>Pseudomonadota</taxon>
        <taxon>Alphaproteobacteria</taxon>
        <taxon>Hyphomicrobiales</taxon>
        <taxon>Chelatococcaceae</taxon>
        <taxon>Pseudochelatococcus</taxon>
    </lineage>
</organism>
<keyword evidence="4 10" id="KW-0812">Transmembrane</keyword>
<proteinExistence type="inferred from homology"/>
<evidence type="ECO:0000313" key="15">
    <source>
        <dbReference type="Proteomes" id="UP000537592"/>
    </source>
</evidence>
<dbReference type="PANTHER" id="PTHR30069">
    <property type="entry name" value="TONB-DEPENDENT OUTER MEMBRANE RECEPTOR"/>
    <property type="match status" value="1"/>
</dbReference>
<dbReference type="Proteomes" id="UP000537592">
    <property type="component" value="Unassembled WGS sequence"/>
</dbReference>
<dbReference type="Gene3D" id="2.170.130.10">
    <property type="entry name" value="TonB-dependent receptor, plug domain"/>
    <property type="match status" value="1"/>
</dbReference>
<keyword evidence="8" id="KW-0675">Receptor</keyword>
<evidence type="ECO:0000313" key="14">
    <source>
        <dbReference type="EMBL" id="MBB3810527.1"/>
    </source>
</evidence>
<protein>
    <submittedName>
        <fullName evidence="14">Vitamin B12 transporter</fullName>
    </submittedName>
</protein>
<keyword evidence="6 11" id="KW-0798">TonB box</keyword>
<evidence type="ECO:0000259" key="12">
    <source>
        <dbReference type="Pfam" id="PF00593"/>
    </source>
</evidence>
<dbReference type="Pfam" id="PF07715">
    <property type="entry name" value="Plug"/>
    <property type="match status" value="1"/>
</dbReference>
<dbReference type="RefSeq" id="WP_183753558.1">
    <property type="nucleotide sequence ID" value="NZ_JACICC010000006.1"/>
</dbReference>
<comment type="similarity">
    <text evidence="10 11">Belongs to the TonB-dependent receptor family.</text>
</comment>
<reference evidence="14 15" key="1">
    <citation type="submission" date="2020-08" db="EMBL/GenBank/DDBJ databases">
        <title>Genomic Encyclopedia of Type Strains, Phase IV (KMG-IV): sequencing the most valuable type-strain genomes for metagenomic binning, comparative biology and taxonomic classification.</title>
        <authorList>
            <person name="Goeker M."/>
        </authorList>
    </citation>
    <scope>NUCLEOTIDE SEQUENCE [LARGE SCALE GENOMIC DNA]</scope>
    <source>
        <strain evidence="14 15">DSM 28760</strain>
    </source>
</reference>
<dbReference type="SUPFAM" id="SSF56935">
    <property type="entry name" value="Porins"/>
    <property type="match status" value="1"/>
</dbReference>
<dbReference type="EMBL" id="JACICC010000006">
    <property type="protein sequence ID" value="MBB3810527.1"/>
    <property type="molecule type" value="Genomic_DNA"/>
</dbReference>
<keyword evidence="7 10" id="KW-0472">Membrane</keyword>
<evidence type="ECO:0000259" key="13">
    <source>
        <dbReference type="Pfam" id="PF07715"/>
    </source>
</evidence>
<comment type="caution">
    <text evidence="14">The sequence shown here is derived from an EMBL/GenBank/DDBJ whole genome shotgun (WGS) entry which is preliminary data.</text>
</comment>
<evidence type="ECO:0000256" key="3">
    <source>
        <dbReference type="ARBA" id="ARBA00022452"/>
    </source>
</evidence>
<sequence>MRGMIIAASVIGLGMSGTVRAQEQAARGQAAPVQVADDEGGSLLLDTIFVTSANRTPTELAKTGSTVEVITNEEIEAKSFPSVIDYLTLLPGVAASQAGGMGQTAGLFIRGLPGRYIKTLYNGIDISDASSPQVQTQYEYLQTGGISRIEVLKGSQSTLYGSSAIAGVVDMSTLGERKPGVHHLIQAEGGSFGTFRGRYGFDAATEASRLAANISGLRTNGISAAAGFPERDGYRNVTLDLNGEHRFNDAFSVFASALHIDAKADFDDPGADNLFNRNFGKTTGGRGGFNLDLLDGRVKNTFSVQGVHVERDIRPSRDNYFGKRVKLDYNGSFEINKRLILQYGADHERQEAKGVRSWNPVPSAGSNHQTGFWAQGIVEPVDNLVLTAGVRHDEHSEFGGHTTYRGTGSYLIDATGTRFHASVGTGFRAPSLNELYDPDYGNTSLKPETSTSFDAGIEQALLGGTLKVGATYFRLEVKDRIDWTVAGYDQVPGDTLSQGVEASFIYAVTNWLDLGGSYTYTDSRTDSDVRSLRIPRHAVVLSATARPTEKWTISADLKYIADTIDTDFNTYPAKNVSLPDYALFNAKVAYNLNEATQVYVRGENLFDQDYQTVLGYGSPGIAGYVGIRAQF</sequence>
<dbReference type="PROSITE" id="PS52016">
    <property type="entry name" value="TONB_DEPENDENT_REC_3"/>
    <property type="match status" value="1"/>
</dbReference>
<feature type="domain" description="TonB-dependent receptor-like beta-barrel" evidence="12">
    <location>
        <begin position="192"/>
        <end position="605"/>
    </location>
</feature>